<keyword evidence="2" id="KW-0732">Signal</keyword>
<proteinExistence type="predicted"/>
<dbReference type="Gene3D" id="1.10.1330.10">
    <property type="entry name" value="Dockerin domain"/>
    <property type="match status" value="1"/>
</dbReference>
<reference evidence="4 5" key="1">
    <citation type="submission" date="2019-02" db="EMBL/GenBank/DDBJ databases">
        <title>Deep-cultivation of Planctomycetes and their phenomic and genomic characterization uncovers novel biology.</title>
        <authorList>
            <person name="Wiegand S."/>
            <person name="Jogler M."/>
            <person name="Boedeker C."/>
            <person name="Pinto D."/>
            <person name="Vollmers J."/>
            <person name="Rivas-Marin E."/>
            <person name="Kohn T."/>
            <person name="Peeters S.H."/>
            <person name="Heuer A."/>
            <person name="Rast P."/>
            <person name="Oberbeckmann S."/>
            <person name="Bunk B."/>
            <person name="Jeske O."/>
            <person name="Meyerdierks A."/>
            <person name="Storesund J.E."/>
            <person name="Kallscheuer N."/>
            <person name="Luecker S."/>
            <person name="Lage O.M."/>
            <person name="Pohl T."/>
            <person name="Merkel B.J."/>
            <person name="Hornburger P."/>
            <person name="Mueller R.-W."/>
            <person name="Bruemmer F."/>
            <person name="Labrenz M."/>
            <person name="Spormann A.M."/>
            <person name="Op den Camp H."/>
            <person name="Overmann J."/>
            <person name="Amann R."/>
            <person name="Jetten M.S.M."/>
            <person name="Mascher T."/>
            <person name="Medema M.H."/>
            <person name="Devos D.P."/>
            <person name="Kaster A.-K."/>
            <person name="Ovreas L."/>
            <person name="Rohde M."/>
            <person name="Galperin M.Y."/>
            <person name="Jogler C."/>
        </authorList>
    </citation>
    <scope>NUCLEOTIDE SEQUENCE [LARGE SCALE GENOMIC DNA]</scope>
    <source>
        <strain evidence="4 5">Pan181</strain>
    </source>
</reference>
<dbReference type="PANTHER" id="PTHR19328">
    <property type="entry name" value="HEDGEHOG-INTERACTING PROTEIN"/>
    <property type="match status" value="1"/>
</dbReference>
<dbReference type="OrthoDB" id="9770043at2"/>
<dbReference type="KEGG" id="amuc:Pan181_50050"/>
<dbReference type="Gene3D" id="2.120.10.30">
    <property type="entry name" value="TolB, C-terminal domain"/>
    <property type="match status" value="1"/>
</dbReference>
<dbReference type="GO" id="GO:0000272">
    <property type="term" value="P:polysaccharide catabolic process"/>
    <property type="evidence" value="ECO:0007669"/>
    <property type="project" value="InterPro"/>
</dbReference>
<feature type="region of interest" description="Disordered" evidence="1">
    <location>
        <begin position="270"/>
        <end position="302"/>
    </location>
</feature>
<evidence type="ECO:0000313" key="5">
    <source>
        <dbReference type="Proteomes" id="UP000315750"/>
    </source>
</evidence>
<dbReference type="InterPro" id="IPR036439">
    <property type="entry name" value="Dockerin_dom_sf"/>
</dbReference>
<dbReference type="Proteomes" id="UP000315750">
    <property type="component" value="Chromosome"/>
</dbReference>
<dbReference type="InterPro" id="IPR018247">
    <property type="entry name" value="EF_Hand_1_Ca_BS"/>
</dbReference>
<dbReference type="PANTHER" id="PTHR19328:SF75">
    <property type="entry name" value="ALDOSE SUGAR DEHYDROGENASE YLII"/>
    <property type="match status" value="1"/>
</dbReference>
<dbReference type="SUPFAM" id="SSF63446">
    <property type="entry name" value="Type I dockerin domain"/>
    <property type="match status" value="1"/>
</dbReference>
<keyword evidence="5" id="KW-1185">Reference proteome</keyword>
<dbReference type="GO" id="GO:0016491">
    <property type="term" value="F:oxidoreductase activity"/>
    <property type="evidence" value="ECO:0007669"/>
    <property type="project" value="UniProtKB-KW"/>
</dbReference>
<gene>
    <name evidence="4" type="primary">yliI_2</name>
    <name evidence="4" type="ORF">Pan181_50050</name>
</gene>
<protein>
    <submittedName>
        <fullName evidence="4">Soluble aldose sugar dehydrogenase YliI</fullName>
        <ecNumber evidence="4">1.1.5.-</ecNumber>
    </submittedName>
</protein>
<dbReference type="InterPro" id="IPR011041">
    <property type="entry name" value="Quinoprot_gluc/sorb_DH_b-prop"/>
</dbReference>
<feature type="chain" id="PRO_5022158859" evidence="2">
    <location>
        <begin position="21"/>
        <end position="517"/>
    </location>
</feature>
<dbReference type="AlphaFoldDB" id="A0A518AVK4"/>
<dbReference type="InterPro" id="IPR012938">
    <property type="entry name" value="Glc/Sorbosone_DH"/>
</dbReference>
<dbReference type="SUPFAM" id="SSF50952">
    <property type="entry name" value="Soluble quinoprotein glucose dehydrogenase"/>
    <property type="match status" value="1"/>
</dbReference>
<name>A0A518AVK4_9BACT</name>
<feature type="domain" description="Glucose/Sorbosone dehydrogenase" evidence="3">
    <location>
        <begin position="37"/>
        <end position="352"/>
    </location>
</feature>
<dbReference type="EMBL" id="CP036278">
    <property type="protein sequence ID" value="QDU58765.1"/>
    <property type="molecule type" value="Genomic_DNA"/>
</dbReference>
<evidence type="ECO:0000313" key="4">
    <source>
        <dbReference type="EMBL" id="QDU58765.1"/>
    </source>
</evidence>
<evidence type="ECO:0000256" key="2">
    <source>
        <dbReference type="SAM" id="SignalP"/>
    </source>
</evidence>
<dbReference type="PROSITE" id="PS00018">
    <property type="entry name" value="EF_HAND_1"/>
    <property type="match status" value="2"/>
</dbReference>
<organism evidence="4 5">
    <name type="scientific">Aeoliella mucimassa</name>
    <dbReference type="NCBI Taxonomy" id="2527972"/>
    <lineage>
        <taxon>Bacteria</taxon>
        <taxon>Pseudomonadati</taxon>
        <taxon>Planctomycetota</taxon>
        <taxon>Planctomycetia</taxon>
        <taxon>Pirellulales</taxon>
        <taxon>Lacipirellulaceae</taxon>
        <taxon>Aeoliella</taxon>
    </lineage>
</organism>
<evidence type="ECO:0000259" key="3">
    <source>
        <dbReference type="Pfam" id="PF07995"/>
    </source>
</evidence>
<feature type="signal peptide" evidence="2">
    <location>
        <begin position="1"/>
        <end position="20"/>
    </location>
</feature>
<dbReference type="EC" id="1.1.5.-" evidence="4"/>
<keyword evidence="4" id="KW-0560">Oxidoreductase</keyword>
<evidence type="ECO:0000256" key="1">
    <source>
        <dbReference type="SAM" id="MobiDB-lite"/>
    </source>
</evidence>
<dbReference type="InterPro" id="IPR011042">
    <property type="entry name" value="6-blade_b-propeller_TolB-like"/>
</dbReference>
<dbReference type="Pfam" id="PF07995">
    <property type="entry name" value="GSDH"/>
    <property type="match status" value="1"/>
</dbReference>
<sequence length="517" mass="55047" precursor="true">MSSPLRFVPIVALVASLVLASSGQAEIQGLERMATGLDRPIYVTHAPNDPERLFVVERGGDIKILNLDDHSINTTEFATVTGINGSGEGGLLGMAFHPDYDSNGKFYVYLTGSSSNSGTNFNSLVREYTVSSENPDVASTDYTTVIEWQQPATNHNGGWIGFSPEDGYLYVMSGDGGGSNDTGSGHTSGTGNAQDITDNLLGKVLRIDVDGTNAGNYGIPDDNPFVDITGDDEIWAYGVRNPWRSSFDRQTGDLWIGDVGQSFREEVDFQSADSTGGENYGWRLREGTSATPSGGVGGNRPPGNVDPVYEYAHGSGEFEGNSLVGGYVYRGADTSVQGKYLFGDSVSDNVWMFDPSDPTGTVENILDQLTPDVGSVNGLVSFGEDAMGNLYLVDIASSLFNQTLGTGEIFRVVTDTPLPGDYNHDGTVNLADYTVWRDNLGASGLAPFVPGDGNGDGQVSSADYELWKQQFGAVQPADSPVAVPEPVAAKVAIFSLFAVGWLVVSSAPRRRLQPDRA</sequence>
<accession>A0A518AVK4</accession>